<dbReference type="InterPro" id="IPR050245">
    <property type="entry name" value="PrsA_foldase"/>
</dbReference>
<comment type="catalytic activity">
    <reaction evidence="1">
        <text>[protein]-peptidylproline (omega=180) = [protein]-peptidylproline (omega=0)</text>
        <dbReference type="Rhea" id="RHEA:16237"/>
        <dbReference type="Rhea" id="RHEA-COMP:10747"/>
        <dbReference type="Rhea" id="RHEA-COMP:10748"/>
        <dbReference type="ChEBI" id="CHEBI:83833"/>
        <dbReference type="ChEBI" id="CHEBI:83834"/>
        <dbReference type="EC" id="5.2.1.8"/>
    </reaction>
</comment>
<name>A0A1M6Z2Z9_9FIRM</name>
<protein>
    <recommendedName>
        <fullName evidence="2">peptidylprolyl isomerase</fullName>
        <ecNumber evidence="2">5.2.1.8</ecNumber>
    </recommendedName>
</protein>
<keyword evidence="3" id="KW-0732">Signal</keyword>
<organism evidence="7 8">
    <name type="scientific">Anaerocolumna jejuensis DSM 15929</name>
    <dbReference type="NCBI Taxonomy" id="1121322"/>
    <lineage>
        <taxon>Bacteria</taxon>
        <taxon>Bacillati</taxon>
        <taxon>Bacillota</taxon>
        <taxon>Clostridia</taxon>
        <taxon>Lachnospirales</taxon>
        <taxon>Lachnospiraceae</taxon>
        <taxon>Anaerocolumna</taxon>
    </lineage>
</organism>
<evidence type="ECO:0000256" key="3">
    <source>
        <dbReference type="ARBA" id="ARBA00022729"/>
    </source>
</evidence>
<evidence type="ECO:0000259" key="6">
    <source>
        <dbReference type="Pfam" id="PF13145"/>
    </source>
</evidence>
<dbReference type="RefSeq" id="WP_073279247.1">
    <property type="nucleotide sequence ID" value="NZ_FRAC01000027.1"/>
</dbReference>
<feature type="domain" description="PpiC" evidence="6">
    <location>
        <begin position="166"/>
        <end position="280"/>
    </location>
</feature>
<accession>A0A1M6Z2Z9</accession>
<dbReference type="Gene3D" id="3.10.50.40">
    <property type="match status" value="1"/>
</dbReference>
<evidence type="ECO:0000313" key="7">
    <source>
        <dbReference type="EMBL" id="SHL24780.1"/>
    </source>
</evidence>
<evidence type="ECO:0000256" key="5">
    <source>
        <dbReference type="ARBA" id="ARBA00023235"/>
    </source>
</evidence>
<gene>
    <name evidence="7" type="ORF">SAMN02745136_04470</name>
</gene>
<dbReference type="InterPro" id="IPR000297">
    <property type="entry name" value="PPIase_PpiC"/>
</dbReference>
<dbReference type="STRING" id="1121322.SAMN02745136_04470"/>
<sequence length="329" mass="37059">MAEKANFKNKTVGIRNLCCLLAVIILVITGCSGKYPEPDSLVVTIDNSKISMNEMMYHIMLEKLQGELYASFLDKGIKDYWGMKGDNGRTMWEEAKAQAMENAVKYEIFYQKAKQKGYTLTEAEKKASLEKAENILKNIPADQLETYGLSKEKLIGIQEKITVATDYYNNYIDSFLDKEAIKKSIDVKKYEQYDIEYIYGNRNQKDKVGELTGKADAEADYSALAEKAGLKSGKLTFLKGAGTFGEEDNLEEIITSMKAGQVSGLVETTKGYYIIKLKDNTSRSEYEKAVEKAVKEAETATFDKKYKALKAEHNITVNTKVWEKVVIGK</sequence>
<dbReference type="AlphaFoldDB" id="A0A1M6Z2Z9"/>
<dbReference type="PANTHER" id="PTHR47245">
    <property type="entry name" value="PEPTIDYLPROLYL ISOMERASE"/>
    <property type="match status" value="1"/>
</dbReference>
<evidence type="ECO:0000256" key="4">
    <source>
        <dbReference type="ARBA" id="ARBA00023110"/>
    </source>
</evidence>
<evidence type="ECO:0000313" key="8">
    <source>
        <dbReference type="Proteomes" id="UP000184386"/>
    </source>
</evidence>
<dbReference type="InterPro" id="IPR046357">
    <property type="entry name" value="PPIase_dom_sf"/>
</dbReference>
<reference evidence="7 8" key="1">
    <citation type="submission" date="2016-11" db="EMBL/GenBank/DDBJ databases">
        <authorList>
            <person name="Jaros S."/>
            <person name="Januszkiewicz K."/>
            <person name="Wedrychowicz H."/>
        </authorList>
    </citation>
    <scope>NUCLEOTIDE SEQUENCE [LARGE SCALE GENOMIC DNA]</scope>
    <source>
        <strain evidence="7 8">DSM 15929</strain>
    </source>
</reference>
<dbReference type="EC" id="5.2.1.8" evidence="2"/>
<evidence type="ECO:0000256" key="1">
    <source>
        <dbReference type="ARBA" id="ARBA00000971"/>
    </source>
</evidence>
<dbReference type="Proteomes" id="UP000184386">
    <property type="component" value="Unassembled WGS sequence"/>
</dbReference>
<dbReference type="Pfam" id="PF13145">
    <property type="entry name" value="Rotamase_2"/>
    <property type="match status" value="1"/>
</dbReference>
<evidence type="ECO:0000256" key="2">
    <source>
        <dbReference type="ARBA" id="ARBA00013194"/>
    </source>
</evidence>
<dbReference type="SUPFAM" id="SSF54534">
    <property type="entry name" value="FKBP-like"/>
    <property type="match status" value="1"/>
</dbReference>
<keyword evidence="8" id="KW-1185">Reference proteome</keyword>
<proteinExistence type="predicted"/>
<dbReference type="PANTHER" id="PTHR47245:SF1">
    <property type="entry name" value="FOLDASE PROTEIN PRSA"/>
    <property type="match status" value="1"/>
</dbReference>
<keyword evidence="4" id="KW-0697">Rotamase</keyword>
<dbReference type="PROSITE" id="PS51257">
    <property type="entry name" value="PROKAR_LIPOPROTEIN"/>
    <property type="match status" value="1"/>
</dbReference>
<dbReference type="GO" id="GO:0003755">
    <property type="term" value="F:peptidyl-prolyl cis-trans isomerase activity"/>
    <property type="evidence" value="ECO:0007669"/>
    <property type="project" value="UniProtKB-KW"/>
</dbReference>
<keyword evidence="5" id="KW-0413">Isomerase</keyword>
<dbReference type="EMBL" id="FRAC01000027">
    <property type="protein sequence ID" value="SHL24780.1"/>
    <property type="molecule type" value="Genomic_DNA"/>
</dbReference>